<evidence type="ECO:0000313" key="6">
    <source>
        <dbReference type="Proteomes" id="UP000502533"/>
    </source>
</evidence>
<dbReference type="PROSITE" id="PS50931">
    <property type="entry name" value="HTH_LYSR"/>
    <property type="match status" value="1"/>
</dbReference>
<evidence type="ECO:0000313" key="5">
    <source>
        <dbReference type="EMBL" id="QIP36591.1"/>
    </source>
</evidence>
<protein>
    <submittedName>
        <fullName evidence="5">LysR family transcriptional regulator</fullName>
    </submittedName>
</protein>
<accession>A0A181CEH3</accession>
<dbReference type="RefSeq" id="WP_007398858.1">
    <property type="nucleotide sequence ID" value="NZ_CP050139.1"/>
</dbReference>
<dbReference type="Proteomes" id="UP000502533">
    <property type="component" value="Chromosome"/>
</dbReference>
<dbReference type="InterPro" id="IPR036390">
    <property type="entry name" value="WH_DNA-bd_sf"/>
</dbReference>
<dbReference type="GO" id="GO:0003677">
    <property type="term" value="F:DNA binding"/>
    <property type="evidence" value="ECO:0007669"/>
    <property type="project" value="UniProtKB-KW"/>
</dbReference>
<keyword evidence="6" id="KW-1185">Reference proteome</keyword>
<evidence type="ECO:0000256" key="4">
    <source>
        <dbReference type="ARBA" id="ARBA00023163"/>
    </source>
</evidence>
<dbReference type="Gene3D" id="3.40.190.10">
    <property type="entry name" value="Periplasmic binding protein-like II"/>
    <property type="match status" value="2"/>
</dbReference>
<dbReference type="EMBL" id="CP050139">
    <property type="protein sequence ID" value="QIP36591.1"/>
    <property type="molecule type" value="Genomic_DNA"/>
</dbReference>
<evidence type="ECO:0000256" key="2">
    <source>
        <dbReference type="ARBA" id="ARBA00023015"/>
    </source>
</evidence>
<evidence type="ECO:0000256" key="1">
    <source>
        <dbReference type="ARBA" id="ARBA00009437"/>
    </source>
</evidence>
<dbReference type="InterPro" id="IPR005119">
    <property type="entry name" value="LysR_subst-bd"/>
</dbReference>
<dbReference type="InterPro" id="IPR000847">
    <property type="entry name" value="LysR_HTH_N"/>
</dbReference>
<dbReference type="SUPFAM" id="SSF46785">
    <property type="entry name" value="Winged helix' DNA-binding domain"/>
    <property type="match status" value="1"/>
</dbReference>
<dbReference type="GO" id="GO:0003700">
    <property type="term" value="F:DNA-binding transcription factor activity"/>
    <property type="evidence" value="ECO:0007669"/>
    <property type="project" value="InterPro"/>
</dbReference>
<dbReference type="KEGG" id="kre:GWK63_14950"/>
<dbReference type="PRINTS" id="PR00039">
    <property type="entry name" value="HTHLYSR"/>
</dbReference>
<dbReference type="InterPro" id="IPR050176">
    <property type="entry name" value="LTTR"/>
</dbReference>
<sequence length="294" mass="32141">MIPGALDLDLLRTYVMACQLGSLSRTAEQAGRAQSAVSTQMRRLEEMIGQRLFHRTGRGVIPTAEGEVLLGYAKRILALSDEAAGRLGHTNQQGVLHIGLAEEIAVRALPDALGRFHRGFPDIQLDVTVNHSPAIAQLWTDAAVDLAITTTAAVSDEPLQTWAVELQWVVGIDFILLPDSTVPLITYAEPCLWRKRMLDALTERQQNYRITFTSQSSAAIQAAIENNLGVALLGPECLRPPSMRCLSTADGLPAPLAVQYGLYARHERHSTCAAAVRTFIDTLVPLWNSEPRTI</sequence>
<keyword evidence="2" id="KW-0805">Transcription regulation</keyword>
<dbReference type="SUPFAM" id="SSF53850">
    <property type="entry name" value="Periplasmic binding protein-like II"/>
    <property type="match status" value="1"/>
</dbReference>
<dbReference type="PANTHER" id="PTHR30579">
    <property type="entry name" value="TRANSCRIPTIONAL REGULATOR"/>
    <property type="match status" value="1"/>
</dbReference>
<reference evidence="5 6" key="1">
    <citation type="submission" date="2020-03" db="EMBL/GenBank/DDBJ databases">
        <title>Isolation of cellulose-producing strains, genome characterization and application of the synthesized cellulose films as an economical and sustainable material for piezoelectric sensor construction.</title>
        <authorList>
            <person name="Mangayil R.K."/>
        </authorList>
    </citation>
    <scope>NUCLEOTIDE SEQUENCE [LARGE SCALE GENOMIC DNA]</scope>
    <source>
        <strain evidence="5 6">ENS 9a1a</strain>
    </source>
</reference>
<dbReference type="InterPro" id="IPR036388">
    <property type="entry name" value="WH-like_DNA-bd_sf"/>
</dbReference>
<dbReference type="GeneID" id="85023469"/>
<dbReference type="AlphaFoldDB" id="A0A181CEH3"/>
<name>A0A181CEH3_9PROT</name>
<dbReference type="PANTHER" id="PTHR30579:SF7">
    <property type="entry name" value="HTH-TYPE TRANSCRIPTIONAL REGULATOR LRHA-RELATED"/>
    <property type="match status" value="1"/>
</dbReference>
<dbReference type="Gene3D" id="1.10.10.10">
    <property type="entry name" value="Winged helix-like DNA-binding domain superfamily/Winged helix DNA-binding domain"/>
    <property type="match status" value="1"/>
</dbReference>
<comment type="similarity">
    <text evidence="1">Belongs to the LysR transcriptional regulatory family.</text>
</comment>
<organism evidence="5 6">
    <name type="scientific">Komagataeibacter rhaeticus</name>
    <dbReference type="NCBI Taxonomy" id="215221"/>
    <lineage>
        <taxon>Bacteria</taxon>
        <taxon>Pseudomonadati</taxon>
        <taxon>Pseudomonadota</taxon>
        <taxon>Alphaproteobacteria</taxon>
        <taxon>Acetobacterales</taxon>
        <taxon>Acetobacteraceae</taxon>
        <taxon>Komagataeibacter</taxon>
    </lineage>
</organism>
<evidence type="ECO:0000256" key="3">
    <source>
        <dbReference type="ARBA" id="ARBA00023125"/>
    </source>
</evidence>
<proteinExistence type="inferred from homology"/>
<keyword evidence="4" id="KW-0804">Transcription</keyword>
<keyword evidence="3" id="KW-0238">DNA-binding</keyword>
<dbReference type="Pfam" id="PF00126">
    <property type="entry name" value="HTH_1"/>
    <property type="match status" value="1"/>
</dbReference>
<dbReference type="Pfam" id="PF03466">
    <property type="entry name" value="LysR_substrate"/>
    <property type="match status" value="1"/>
</dbReference>
<gene>
    <name evidence="5" type="ORF">GWK63_14950</name>
</gene>